<keyword evidence="2" id="KW-1185">Reference proteome</keyword>
<protein>
    <submittedName>
        <fullName evidence="1">Uncharacterized protein</fullName>
    </submittedName>
</protein>
<sequence>MRNSQEPFDSASVHEWRSTLAKTQAIPHRGLKSLVILVCWEVWMECNARIFNRTEVPSFMATAKIKDEASMWTMASAKHLTHLIGRV</sequence>
<evidence type="ECO:0000313" key="1">
    <source>
        <dbReference type="EMBL" id="KAG2579778.1"/>
    </source>
</evidence>
<evidence type="ECO:0000313" key="2">
    <source>
        <dbReference type="Proteomes" id="UP000823388"/>
    </source>
</evidence>
<dbReference type="Proteomes" id="UP000823388">
    <property type="component" value="Chromosome 6N"/>
</dbReference>
<accession>A0A8T0R3T4</accession>
<dbReference type="AlphaFoldDB" id="A0A8T0R3T4"/>
<name>A0A8T0R3T4_PANVG</name>
<organism evidence="1 2">
    <name type="scientific">Panicum virgatum</name>
    <name type="common">Blackwell switchgrass</name>
    <dbReference type="NCBI Taxonomy" id="38727"/>
    <lineage>
        <taxon>Eukaryota</taxon>
        <taxon>Viridiplantae</taxon>
        <taxon>Streptophyta</taxon>
        <taxon>Embryophyta</taxon>
        <taxon>Tracheophyta</taxon>
        <taxon>Spermatophyta</taxon>
        <taxon>Magnoliopsida</taxon>
        <taxon>Liliopsida</taxon>
        <taxon>Poales</taxon>
        <taxon>Poaceae</taxon>
        <taxon>PACMAD clade</taxon>
        <taxon>Panicoideae</taxon>
        <taxon>Panicodae</taxon>
        <taxon>Paniceae</taxon>
        <taxon>Panicinae</taxon>
        <taxon>Panicum</taxon>
        <taxon>Panicum sect. Hiantes</taxon>
    </lineage>
</organism>
<reference evidence="1" key="1">
    <citation type="submission" date="2020-05" db="EMBL/GenBank/DDBJ databases">
        <title>WGS assembly of Panicum virgatum.</title>
        <authorList>
            <person name="Lovell J.T."/>
            <person name="Jenkins J."/>
            <person name="Shu S."/>
            <person name="Juenger T.E."/>
            <person name="Schmutz J."/>
        </authorList>
    </citation>
    <scope>NUCLEOTIDE SEQUENCE</scope>
    <source>
        <strain evidence="1">AP13</strain>
    </source>
</reference>
<gene>
    <name evidence="1" type="ORF">PVAP13_6NG348302</name>
</gene>
<comment type="caution">
    <text evidence="1">The sequence shown here is derived from an EMBL/GenBank/DDBJ whole genome shotgun (WGS) entry which is preliminary data.</text>
</comment>
<proteinExistence type="predicted"/>
<dbReference type="EMBL" id="CM029048">
    <property type="protein sequence ID" value="KAG2579778.1"/>
    <property type="molecule type" value="Genomic_DNA"/>
</dbReference>